<evidence type="ECO:0000313" key="3">
    <source>
        <dbReference type="Proteomes" id="UP000245910"/>
    </source>
</evidence>
<sequence length="316" mass="34911">MTSDTKTPPHNAQPFFSKSLDSIDVKEIPYDVGVPVIYFLNTGTYRCLNPELDSQDERNCSDLGTAFRVYAAATMFELVGLKNAVQSRMAYLEKRMDLASVARSLKETGLNLEEYPMLAMHLYSYIQISKDVSSKEEMKLMITELGFPESVNIDSFQSSLASKGLPMEERDAKPTYPQKSPPNPTPESKSESEPEAAPELPCCSTDKNKVVTTVVTSAPEKDLPKTAATKTWMRLLPKIKLAMTFGRSEAVPEESIELQNTRKPVDEIMTPAQGLPEESLVLARKLVLSAVGQNLEEGDIGLQEGTFQVPPPAKDL</sequence>
<keyword evidence="3" id="KW-1185">Reference proteome</keyword>
<name>A0A2L2SZM9_9HYPO</name>
<evidence type="ECO:0000256" key="1">
    <source>
        <dbReference type="SAM" id="MobiDB-lite"/>
    </source>
</evidence>
<feature type="region of interest" description="Disordered" evidence="1">
    <location>
        <begin position="162"/>
        <end position="204"/>
    </location>
</feature>
<reference evidence="3" key="1">
    <citation type="submission" date="2014-10" db="EMBL/GenBank/DDBJ databases">
        <authorList>
            <person name="King R."/>
        </authorList>
    </citation>
    <scope>NUCLEOTIDE SEQUENCE [LARGE SCALE GENOMIC DNA]</scope>
    <source>
        <strain evidence="3">A3/5</strain>
    </source>
</reference>
<dbReference type="STRING" id="56646.A0A2L2SZM9"/>
<proteinExistence type="predicted"/>
<protein>
    <submittedName>
        <fullName evidence="2">Uncharacterized protein</fullName>
    </submittedName>
</protein>
<dbReference type="EMBL" id="LN649230">
    <property type="protein sequence ID" value="CEI62608.1"/>
    <property type="molecule type" value="Genomic_DNA"/>
</dbReference>
<feature type="compositionally biased region" description="Low complexity" evidence="1">
    <location>
        <begin position="195"/>
        <end position="204"/>
    </location>
</feature>
<accession>A0A2L2SZM9</accession>
<evidence type="ECO:0000313" key="2">
    <source>
        <dbReference type="EMBL" id="CEI62608.1"/>
    </source>
</evidence>
<dbReference type="Proteomes" id="UP000245910">
    <property type="component" value="Chromosome II"/>
</dbReference>
<dbReference type="AlphaFoldDB" id="A0A2L2SZM9"/>
<organism evidence="2 3">
    <name type="scientific">Fusarium venenatum</name>
    <dbReference type="NCBI Taxonomy" id="56646"/>
    <lineage>
        <taxon>Eukaryota</taxon>
        <taxon>Fungi</taxon>
        <taxon>Dikarya</taxon>
        <taxon>Ascomycota</taxon>
        <taxon>Pezizomycotina</taxon>
        <taxon>Sordariomycetes</taxon>
        <taxon>Hypocreomycetidae</taxon>
        <taxon>Hypocreales</taxon>
        <taxon>Nectriaceae</taxon>
        <taxon>Fusarium</taxon>
    </lineage>
</organism>